<dbReference type="InterPro" id="IPR036835">
    <property type="entry name" value="SeqA_DNA-bd_C_sf"/>
</dbReference>
<proteinExistence type="inferred from homology"/>
<dbReference type="InterPro" id="IPR013321">
    <property type="entry name" value="Arc_rbn_hlx_hlx"/>
</dbReference>
<evidence type="ECO:0000259" key="7">
    <source>
        <dbReference type="Pfam" id="PF17206"/>
    </source>
</evidence>
<evidence type="ECO:0000256" key="3">
    <source>
        <dbReference type="ARBA" id="ARBA00023125"/>
    </source>
</evidence>
<protein>
    <recommendedName>
        <fullName evidence="4">Negative modulator of initiation of replication</fullName>
    </recommendedName>
</protein>
<evidence type="ECO:0000313" key="8">
    <source>
        <dbReference type="EMBL" id="MCC2616005.1"/>
    </source>
</evidence>
<comment type="function">
    <text evidence="4">Negative regulator of replication initiation, which contributes to regulation of DNA replication and ensures that replication initiation occurs exactly once per chromosome per cell cycle. Binds to pairs of hemimethylated GATC sequences in the oriC region, thus preventing assembly of replication proteins and re-initiation at newly replicated origins. Repression is relieved when the region becomes fully methylated.</text>
</comment>
<keyword evidence="3 4" id="KW-0238">DNA-binding</keyword>
<feature type="compositionally biased region" description="Polar residues" evidence="5">
    <location>
        <begin position="50"/>
        <end position="66"/>
    </location>
</feature>
<keyword evidence="1 4" id="KW-0963">Cytoplasm</keyword>
<dbReference type="Proteomes" id="UP001520878">
    <property type="component" value="Unassembled WGS sequence"/>
</dbReference>
<comment type="subcellular location">
    <subcellularLocation>
        <location evidence="4">Cytoplasm</location>
    </subcellularLocation>
</comment>
<dbReference type="Pfam" id="PF17206">
    <property type="entry name" value="SeqA_N"/>
    <property type="match status" value="1"/>
</dbReference>
<keyword evidence="2 4" id="KW-0236">DNA replication inhibitor</keyword>
<keyword evidence="9" id="KW-1185">Reference proteome</keyword>
<dbReference type="RefSeq" id="WP_229158528.1">
    <property type="nucleotide sequence ID" value="NZ_JAJEWP010000001.1"/>
</dbReference>
<dbReference type="SUPFAM" id="SSF82808">
    <property type="entry name" value="Replication modulator SeqA, C-terminal DNA-binding domain"/>
    <property type="match status" value="1"/>
</dbReference>
<sequence length="189" mass="20552">MKHIEIDDQLYAYIASQTQHIGESASQILRRLLLGDENAEVPAVEASDAQPETTAQTSSPAVTTASHKAPVAPVEGEGVFAILNAHQDQEPQSRVEHFLQILAALHQAHPERFDNVLSVKGRNRLYFATSKEALLESGSSTNPKQVPGTHYWVVTNNNTAKKVAMLNEVAEALGYPQSDAQRLTALFAA</sequence>
<dbReference type="Pfam" id="PF03925">
    <property type="entry name" value="SeqA"/>
    <property type="match status" value="1"/>
</dbReference>
<feature type="region of interest" description="Disordered" evidence="5">
    <location>
        <begin position="43"/>
        <end position="69"/>
    </location>
</feature>
<dbReference type="EMBL" id="JAJEWP010000001">
    <property type="protein sequence ID" value="MCC2616005.1"/>
    <property type="molecule type" value="Genomic_DNA"/>
</dbReference>
<evidence type="ECO:0000313" key="9">
    <source>
        <dbReference type="Proteomes" id="UP001520878"/>
    </source>
</evidence>
<dbReference type="NCBIfam" id="NF008389">
    <property type="entry name" value="PRK11187.1"/>
    <property type="match status" value="1"/>
</dbReference>
<name>A0ABS8G861_9ALTE</name>
<evidence type="ECO:0000256" key="2">
    <source>
        <dbReference type="ARBA" id="ARBA00022880"/>
    </source>
</evidence>
<feature type="domain" description="Replication modulator SeqA C-terminal DNA-binding" evidence="6">
    <location>
        <begin position="79"/>
        <end position="182"/>
    </location>
</feature>
<dbReference type="PIRSF" id="PIRSF019401">
    <property type="entry name" value="SeqA"/>
    <property type="match status" value="1"/>
</dbReference>
<evidence type="ECO:0000256" key="1">
    <source>
        <dbReference type="ARBA" id="ARBA00022490"/>
    </source>
</evidence>
<dbReference type="Gene3D" id="1.10.1220.10">
    <property type="entry name" value="Met repressor-like"/>
    <property type="match status" value="1"/>
</dbReference>
<dbReference type="InterPro" id="IPR010985">
    <property type="entry name" value="Ribbon_hlx_hlx"/>
</dbReference>
<dbReference type="InterPro" id="IPR033761">
    <property type="entry name" value="SeqA_N"/>
</dbReference>
<dbReference type="InterPro" id="IPR026577">
    <property type="entry name" value="SeqA_DNA-bd_C"/>
</dbReference>
<dbReference type="InterPro" id="IPR005621">
    <property type="entry name" value="SeqA"/>
</dbReference>
<comment type="similarity">
    <text evidence="4">Belongs to the SeqA family.</text>
</comment>
<gene>
    <name evidence="8" type="primary">seqA</name>
    <name evidence="8" type="ORF">LJ739_07105</name>
</gene>
<dbReference type="SUPFAM" id="SSF47598">
    <property type="entry name" value="Ribbon-helix-helix"/>
    <property type="match status" value="1"/>
</dbReference>
<evidence type="ECO:0000256" key="4">
    <source>
        <dbReference type="PIRNR" id="PIRNR019401"/>
    </source>
</evidence>
<comment type="caution">
    <text evidence="8">The sequence shown here is derived from an EMBL/GenBank/DDBJ whole genome shotgun (WGS) entry which is preliminary data.</text>
</comment>
<accession>A0ABS8G861</accession>
<organism evidence="8 9">
    <name type="scientific">Fluctibacter halophilus</name>
    <dbReference type="NCBI Taxonomy" id="226011"/>
    <lineage>
        <taxon>Bacteria</taxon>
        <taxon>Pseudomonadati</taxon>
        <taxon>Pseudomonadota</taxon>
        <taxon>Gammaproteobacteria</taxon>
        <taxon>Alteromonadales</taxon>
        <taxon>Alteromonadaceae</taxon>
        <taxon>Fluctibacter</taxon>
    </lineage>
</organism>
<feature type="domain" description="Negative modulator of initiation of replication SeqA N-terminal" evidence="7">
    <location>
        <begin position="1"/>
        <end position="33"/>
    </location>
</feature>
<evidence type="ECO:0000259" key="6">
    <source>
        <dbReference type="Pfam" id="PF03925"/>
    </source>
</evidence>
<evidence type="ECO:0000256" key="5">
    <source>
        <dbReference type="SAM" id="MobiDB-lite"/>
    </source>
</evidence>
<reference evidence="8 9" key="1">
    <citation type="submission" date="2021-10" db="EMBL/GenBank/DDBJ databases">
        <title>Draft genome of Aestuariibacter halophilus JC2043.</title>
        <authorList>
            <person name="Emsley S.A."/>
            <person name="Pfannmuller K.M."/>
            <person name="Ushijima B."/>
            <person name="Saw J.H."/>
            <person name="Videau P."/>
        </authorList>
    </citation>
    <scope>NUCLEOTIDE SEQUENCE [LARGE SCALE GENOMIC DNA]</scope>
    <source>
        <strain evidence="8 9">JC2043</strain>
    </source>
</reference>
<dbReference type="Gene3D" id="1.20.1380.10">
    <property type="entry name" value="Replication modulator SeqA, C-terminal DNA-binding domain"/>
    <property type="match status" value="1"/>
</dbReference>